<reference evidence="1 2" key="2">
    <citation type="submission" date="2007-08" db="EMBL/GenBank/DDBJ databases">
        <authorList>
            <person name="Fulton L."/>
            <person name="Clifton S."/>
            <person name="Fulton B."/>
            <person name="Xu J."/>
            <person name="Minx P."/>
            <person name="Pepin K.H."/>
            <person name="Johnson M."/>
            <person name="Thiruvilangam P."/>
            <person name="Bhonagiri V."/>
            <person name="Nash W.E."/>
            <person name="Wang C."/>
            <person name="Mardis E.R."/>
            <person name="Wilson R.K."/>
        </authorList>
    </citation>
    <scope>NUCLEOTIDE SEQUENCE [LARGE SCALE GENOMIC DNA]</scope>
    <source>
        <strain evidence="1 2">DSM 753</strain>
    </source>
</reference>
<dbReference type="Proteomes" id="UP000003490">
    <property type="component" value="Unassembled WGS sequence"/>
</dbReference>
<accession>A7VRI8</accession>
<dbReference type="EMBL" id="ABCB02000016">
    <property type="protein sequence ID" value="EDO62310.1"/>
    <property type="molecule type" value="Genomic_DNA"/>
</dbReference>
<protein>
    <submittedName>
        <fullName evidence="1">Uncharacterized protein</fullName>
    </submittedName>
</protein>
<evidence type="ECO:0000313" key="1">
    <source>
        <dbReference type="EMBL" id="EDO62310.1"/>
    </source>
</evidence>
<comment type="caution">
    <text evidence="1">The sequence shown here is derived from an EMBL/GenBank/DDBJ whole genome shotgun (WGS) entry which is preliminary data.</text>
</comment>
<reference evidence="1 2" key="1">
    <citation type="submission" date="2007-08" db="EMBL/GenBank/DDBJ databases">
        <title>Draft genome sequence of Clostridium leptum (DSM 753).</title>
        <authorList>
            <person name="Sudarsanam P."/>
            <person name="Ley R."/>
            <person name="Guruge J."/>
            <person name="Turnbaugh P.J."/>
            <person name="Mahowald M."/>
            <person name="Liep D."/>
            <person name="Gordon J."/>
        </authorList>
    </citation>
    <scope>NUCLEOTIDE SEQUENCE [LARGE SCALE GENOMIC DNA]</scope>
    <source>
        <strain evidence="1 2">DSM 753</strain>
    </source>
</reference>
<dbReference type="AlphaFoldDB" id="A7VRI8"/>
<evidence type="ECO:0000313" key="2">
    <source>
        <dbReference type="Proteomes" id="UP000003490"/>
    </source>
</evidence>
<dbReference type="HOGENOM" id="CLU_2877901_0_0_9"/>
<proteinExistence type="predicted"/>
<sequence length="63" mass="6701">MLKWFLVCGKIKESLSFWKSTAAGFFCPSIFNGCGLPCQSLPQGTRGGGAVAPRRFGAGAEYP</sequence>
<organism evidence="1 2">
    <name type="scientific">[Clostridium] leptum DSM 753</name>
    <dbReference type="NCBI Taxonomy" id="428125"/>
    <lineage>
        <taxon>Bacteria</taxon>
        <taxon>Bacillati</taxon>
        <taxon>Bacillota</taxon>
        <taxon>Clostridia</taxon>
        <taxon>Eubacteriales</taxon>
        <taxon>Oscillospiraceae</taxon>
        <taxon>Oscillospiraceae incertae sedis</taxon>
    </lineage>
</organism>
<name>A7VRI8_9FIRM</name>
<gene>
    <name evidence="1" type="ORF">CLOLEP_01172</name>
</gene>